<evidence type="ECO:0000256" key="6">
    <source>
        <dbReference type="SAM" id="Phobius"/>
    </source>
</evidence>
<dbReference type="Pfam" id="PF02674">
    <property type="entry name" value="Colicin_V"/>
    <property type="match status" value="1"/>
</dbReference>
<dbReference type="InterPro" id="IPR052719">
    <property type="entry name" value="CvpA-like"/>
</dbReference>
<feature type="transmembrane region" description="Helical" evidence="6">
    <location>
        <begin position="100"/>
        <end position="125"/>
    </location>
</feature>
<feature type="transmembrane region" description="Helical" evidence="6">
    <location>
        <begin position="6"/>
        <end position="21"/>
    </location>
</feature>
<evidence type="ECO:0000256" key="1">
    <source>
        <dbReference type="ARBA" id="ARBA00004141"/>
    </source>
</evidence>
<protein>
    <recommendedName>
        <fullName evidence="9">Colicin V production protein</fullName>
    </recommendedName>
</protein>
<accession>A0A512AFJ2</accession>
<evidence type="ECO:0000313" key="8">
    <source>
        <dbReference type="Proteomes" id="UP000321464"/>
    </source>
</evidence>
<feature type="region of interest" description="Disordered" evidence="5">
    <location>
        <begin position="168"/>
        <end position="188"/>
    </location>
</feature>
<dbReference type="InterPro" id="IPR003825">
    <property type="entry name" value="Colicin-V_CvpA"/>
</dbReference>
<evidence type="ECO:0000256" key="5">
    <source>
        <dbReference type="SAM" id="MobiDB-lite"/>
    </source>
</evidence>
<proteinExistence type="predicted"/>
<keyword evidence="3 6" id="KW-1133">Transmembrane helix</keyword>
<name>A0A512AFJ2_9SPHN</name>
<keyword evidence="2 6" id="KW-0812">Transmembrane</keyword>
<dbReference type="GO" id="GO:0009403">
    <property type="term" value="P:toxin biosynthetic process"/>
    <property type="evidence" value="ECO:0007669"/>
    <property type="project" value="InterPro"/>
</dbReference>
<dbReference type="PANTHER" id="PTHR36926">
    <property type="entry name" value="COLICIN V PRODUCTION PROTEIN"/>
    <property type="match status" value="1"/>
</dbReference>
<organism evidence="7 8">
    <name type="scientific">Novosphingobium sediminis</name>
    <dbReference type="NCBI Taxonomy" id="707214"/>
    <lineage>
        <taxon>Bacteria</taxon>
        <taxon>Pseudomonadati</taxon>
        <taxon>Pseudomonadota</taxon>
        <taxon>Alphaproteobacteria</taxon>
        <taxon>Sphingomonadales</taxon>
        <taxon>Sphingomonadaceae</taxon>
        <taxon>Novosphingobium</taxon>
    </lineage>
</organism>
<dbReference type="RefSeq" id="WP_147157841.1">
    <property type="nucleotide sequence ID" value="NZ_BJYR01000002.1"/>
</dbReference>
<evidence type="ECO:0000256" key="3">
    <source>
        <dbReference type="ARBA" id="ARBA00022989"/>
    </source>
</evidence>
<comment type="caution">
    <text evidence="7">The sequence shown here is derived from an EMBL/GenBank/DDBJ whole genome shotgun (WGS) entry which is preliminary data.</text>
</comment>
<sequence>MTGFDYVVFLIVAVCAIGGFFRGFVEEVLSLLAWCVGLFAVRYGHEPLTLWLTPHLKNETGAGVLAFGILTIVPYFTAKMIAASVGSASRNSVLGPIDRVLGFGFGAIKGFVIMVLGFSLLVFGYDIVWGVDGRPTWISAARTYPFLNAASEELMTVLDQRRDEAAKAAKQAEADKDNALEKATRDAAKKAARRELQRRISKAANGE</sequence>
<dbReference type="AlphaFoldDB" id="A0A512AFJ2"/>
<dbReference type="EMBL" id="BJYR01000002">
    <property type="protein sequence ID" value="GEN98451.1"/>
    <property type="molecule type" value="Genomic_DNA"/>
</dbReference>
<keyword evidence="8" id="KW-1185">Reference proteome</keyword>
<dbReference type="OrthoDB" id="9806894at2"/>
<keyword evidence="4 6" id="KW-0472">Membrane</keyword>
<gene>
    <name evidence="7" type="ORF">NSE01_02840</name>
</gene>
<evidence type="ECO:0000256" key="4">
    <source>
        <dbReference type="ARBA" id="ARBA00023136"/>
    </source>
</evidence>
<dbReference type="GO" id="GO:0016020">
    <property type="term" value="C:membrane"/>
    <property type="evidence" value="ECO:0007669"/>
    <property type="project" value="UniProtKB-SubCell"/>
</dbReference>
<comment type="subcellular location">
    <subcellularLocation>
        <location evidence="1">Membrane</location>
        <topology evidence="1">Multi-pass membrane protein</topology>
    </subcellularLocation>
</comment>
<feature type="transmembrane region" description="Helical" evidence="6">
    <location>
        <begin position="28"/>
        <end position="45"/>
    </location>
</feature>
<evidence type="ECO:0000313" key="7">
    <source>
        <dbReference type="EMBL" id="GEN98451.1"/>
    </source>
</evidence>
<dbReference type="PANTHER" id="PTHR36926:SF1">
    <property type="entry name" value="COLICIN V PRODUCTION PROTEIN"/>
    <property type="match status" value="1"/>
</dbReference>
<evidence type="ECO:0008006" key="9">
    <source>
        <dbReference type="Google" id="ProtNLM"/>
    </source>
</evidence>
<dbReference type="Proteomes" id="UP000321464">
    <property type="component" value="Unassembled WGS sequence"/>
</dbReference>
<evidence type="ECO:0000256" key="2">
    <source>
        <dbReference type="ARBA" id="ARBA00022692"/>
    </source>
</evidence>
<reference evidence="7 8" key="1">
    <citation type="submission" date="2019-07" db="EMBL/GenBank/DDBJ databases">
        <title>Whole genome shotgun sequence of Novosphingobium sediminis NBRC 106119.</title>
        <authorList>
            <person name="Hosoyama A."/>
            <person name="Uohara A."/>
            <person name="Ohji S."/>
            <person name="Ichikawa N."/>
        </authorList>
    </citation>
    <scope>NUCLEOTIDE SEQUENCE [LARGE SCALE GENOMIC DNA]</scope>
    <source>
        <strain evidence="7 8">NBRC 106119</strain>
    </source>
</reference>
<feature type="transmembrane region" description="Helical" evidence="6">
    <location>
        <begin position="65"/>
        <end position="88"/>
    </location>
</feature>